<dbReference type="InterPro" id="IPR050121">
    <property type="entry name" value="Cytochrome_P450_monoxygenase"/>
</dbReference>
<evidence type="ECO:0000256" key="3">
    <source>
        <dbReference type="ARBA" id="ARBA00022723"/>
    </source>
</evidence>
<feature type="binding site" description="axial binding residue" evidence="7">
    <location>
        <position position="436"/>
    </location>
    <ligand>
        <name>heme</name>
        <dbReference type="ChEBI" id="CHEBI:30413"/>
    </ligand>
    <ligandPart>
        <name>Fe</name>
        <dbReference type="ChEBI" id="CHEBI:18248"/>
    </ligandPart>
</feature>
<comment type="similarity">
    <text evidence="2 8">Belongs to the cytochrome P450 family.</text>
</comment>
<dbReference type="CDD" id="cd11059">
    <property type="entry name" value="CYP_fungal"/>
    <property type="match status" value="1"/>
</dbReference>
<evidence type="ECO:0000313" key="11">
    <source>
        <dbReference type="Proteomes" id="UP000326757"/>
    </source>
</evidence>
<dbReference type="PROSITE" id="PS00086">
    <property type="entry name" value="CYTOCHROME_P450"/>
    <property type="match status" value="1"/>
</dbReference>
<evidence type="ECO:0000256" key="8">
    <source>
        <dbReference type="RuleBase" id="RU000461"/>
    </source>
</evidence>
<keyword evidence="4 8" id="KW-0560">Oxidoreductase</keyword>
<keyword evidence="11" id="KW-1185">Reference proteome</keyword>
<comment type="cofactor">
    <cofactor evidence="1 7">
        <name>heme</name>
        <dbReference type="ChEBI" id="CHEBI:30413"/>
    </cofactor>
</comment>
<dbReference type="Pfam" id="PF00067">
    <property type="entry name" value="p450"/>
    <property type="match status" value="1"/>
</dbReference>
<dbReference type="PRINTS" id="PR00463">
    <property type="entry name" value="EP450I"/>
</dbReference>
<dbReference type="AlphaFoldDB" id="A0A5N6KDS9"/>
<organism evidence="10 11">
    <name type="scientific">Monilinia laxa</name>
    <name type="common">Brown rot fungus</name>
    <name type="synonym">Sclerotinia laxa</name>
    <dbReference type="NCBI Taxonomy" id="61186"/>
    <lineage>
        <taxon>Eukaryota</taxon>
        <taxon>Fungi</taxon>
        <taxon>Dikarya</taxon>
        <taxon>Ascomycota</taxon>
        <taxon>Pezizomycotina</taxon>
        <taxon>Leotiomycetes</taxon>
        <taxon>Helotiales</taxon>
        <taxon>Sclerotiniaceae</taxon>
        <taxon>Monilinia</taxon>
    </lineage>
</organism>
<dbReference type="FunFam" id="1.10.630.10:FF:000093">
    <property type="entry name" value="Cytochrome P450 monooxygenase"/>
    <property type="match status" value="1"/>
</dbReference>
<dbReference type="InterPro" id="IPR002401">
    <property type="entry name" value="Cyt_P450_E_grp-I"/>
</dbReference>
<keyword evidence="7 8" id="KW-0349">Heme</keyword>
<evidence type="ECO:0000256" key="5">
    <source>
        <dbReference type="ARBA" id="ARBA00023004"/>
    </source>
</evidence>
<evidence type="ECO:0000256" key="9">
    <source>
        <dbReference type="SAM" id="Phobius"/>
    </source>
</evidence>
<dbReference type="GO" id="GO:0005506">
    <property type="term" value="F:iron ion binding"/>
    <property type="evidence" value="ECO:0007669"/>
    <property type="project" value="InterPro"/>
</dbReference>
<proteinExistence type="inferred from homology"/>
<evidence type="ECO:0000256" key="6">
    <source>
        <dbReference type="ARBA" id="ARBA00023026"/>
    </source>
</evidence>
<keyword evidence="9" id="KW-1133">Transmembrane helix</keyword>
<keyword evidence="9" id="KW-0812">Transmembrane</keyword>
<dbReference type="OrthoDB" id="1470350at2759"/>
<accession>A0A5N6KDS9</accession>
<dbReference type="GO" id="GO:0020037">
    <property type="term" value="F:heme binding"/>
    <property type="evidence" value="ECO:0007669"/>
    <property type="project" value="InterPro"/>
</dbReference>
<protein>
    <recommendedName>
        <fullName evidence="12">Cytochrome P450</fullName>
    </recommendedName>
</protein>
<sequence>MAIFTIPQPFETVRIAIIIVLLTFLIKTLYRAYFTPLSKVPGPWYARLTHLVLKYHVITGRRMHYIHSLHLAFGPIVLIAPTELSCSSLPSFKEIHRISKPFLKSPWYQNFANKPAQVFNMIDLKDHSARRKLLAHAFSKTFLTVNWEGEIRKKVTMAIDKIKRDALTGEANILRFFTLMATDAVGHICFGESFETLEKEQTTQYIEDLQHIVQVGGIRAEFPTLFAIGKTLKIPFLQTPDARMLEYGSIAVRNAKSHSQASPNIFRKIIAESKTENANGSLADFDIQCEAANFIVAGTDTTAITLTYLTYNVLKDRDLQKRLEDEVDTLDETFELKDVEGLELLNAVLEEGLRLWGAAPGSLLRIVPKNGVQLDGYFVPEDITVSTQAYTIHRDPKIFPEPESFQPQRWLSPNKSSQSSDFKTANHAFGAGTRTCIGVHLARMEMGLCLALFFRNCKGARIALSQTEEGMEMVNFFLIAPKGEKCLITMKEGVYSINSLVAFQFGRMIVECSNIGSLDKFSFKVVRNIIFLEEVFNFLSVIVVVQH</sequence>
<dbReference type="InterPro" id="IPR017972">
    <property type="entry name" value="Cyt_P450_CS"/>
</dbReference>
<dbReference type="Proteomes" id="UP000326757">
    <property type="component" value="Unassembled WGS sequence"/>
</dbReference>
<evidence type="ECO:0000256" key="2">
    <source>
        <dbReference type="ARBA" id="ARBA00010617"/>
    </source>
</evidence>
<evidence type="ECO:0000256" key="4">
    <source>
        <dbReference type="ARBA" id="ARBA00023002"/>
    </source>
</evidence>
<dbReference type="GO" id="GO:0016705">
    <property type="term" value="F:oxidoreductase activity, acting on paired donors, with incorporation or reduction of molecular oxygen"/>
    <property type="evidence" value="ECO:0007669"/>
    <property type="project" value="InterPro"/>
</dbReference>
<dbReference type="PANTHER" id="PTHR24305">
    <property type="entry name" value="CYTOCHROME P450"/>
    <property type="match status" value="1"/>
</dbReference>
<dbReference type="PANTHER" id="PTHR24305:SF96">
    <property type="entry name" value="CYTOCHROME P450 MONOOXYGENASE STCB-RELATED"/>
    <property type="match status" value="1"/>
</dbReference>
<evidence type="ECO:0000256" key="1">
    <source>
        <dbReference type="ARBA" id="ARBA00001971"/>
    </source>
</evidence>
<comment type="caution">
    <text evidence="10">The sequence shown here is derived from an EMBL/GenBank/DDBJ whole genome shotgun (WGS) entry which is preliminary data.</text>
</comment>
<name>A0A5N6KDS9_MONLA</name>
<keyword evidence="8" id="KW-0503">Monooxygenase</keyword>
<dbReference type="Gene3D" id="1.10.630.10">
    <property type="entry name" value="Cytochrome P450"/>
    <property type="match status" value="1"/>
</dbReference>
<keyword evidence="6" id="KW-0843">Virulence</keyword>
<dbReference type="GO" id="GO:0004497">
    <property type="term" value="F:monooxygenase activity"/>
    <property type="evidence" value="ECO:0007669"/>
    <property type="project" value="UniProtKB-KW"/>
</dbReference>
<dbReference type="InterPro" id="IPR036396">
    <property type="entry name" value="Cyt_P450_sf"/>
</dbReference>
<dbReference type="EMBL" id="VIGI01000004">
    <property type="protein sequence ID" value="KAB8301567.1"/>
    <property type="molecule type" value="Genomic_DNA"/>
</dbReference>
<evidence type="ECO:0008006" key="12">
    <source>
        <dbReference type="Google" id="ProtNLM"/>
    </source>
</evidence>
<dbReference type="SUPFAM" id="SSF48264">
    <property type="entry name" value="Cytochrome P450"/>
    <property type="match status" value="1"/>
</dbReference>
<keyword evidence="9" id="KW-0472">Membrane</keyword>
<gene>
    <name evidence="10" type="ORF">EYC80_003411</name>
</gene>
<keyword evidence="5 7" id="KW-0408">Iron</keyword>
<reference evidence="10 11" key="1">
    <citation type="submission" date="2019-06" db="EMBL/GenBank/DDBJ databases">
        <title>Genome Sequence of the Brown Rot Fungal Pathogen Monilinia laxa.</title>
        <authorList>
            <person name="De Miccolis Angelini R.M."/>
            <person name="Landi L."/>
            <person name="Abate D."/>
            <person name="Pollastro S."/>
            <person name="Romanazzi G."/>
            <person name="Faretra F."/>
        </authorList>
    </citation>
    <scope>NUCLEOTIDE SEQUENCE [LARGE SCALE GENOMIC DNA]</scope>
    <source>
        <strain evidence="10 11">Mlax316</strain>
    </source>
</reference>
<evidence type="ECO:0000256" key="7">
    <source>
        <dbReference type="PIRSR" id="PIRSR602401-1"/>
    </source>
</evidence>
<dbReference type="PRINTS" id="PR00385">
    <property type="entry name" value="P450"/>
</dbReference>
<feature type="transmembrane region" description="Helical" evidence="9">
    <location>
        <begin position="12"/>
        <end position="30"/>
    </location>
</feature>
<evidence type="ECO:0000313" key="10">
    <source>
        <dbReference type="EMBL" id="KAB8301567.1"/>
    </source>
</evidence>
<dbReference type="InterPro" id="IPR001128">
    <property type="entry name" value="Cyt_P450"/>
</dbReference>
<keyword evidence="3 7" id="KW-0479">Metal-binding</keyword>